<keyword evidence="2" id="KW-1185">Reference proteome</keyword>
<dbReference type="SUPFAM" id="SSF52141">
    <property type="entry name" value="Uracil-DNA glycosylase-like"/>
    <property type="match status" value="1"/>
</dbReference>
<sequence>MHQSLHRNQIAAYLFNKLATLAPWPAELLPVPTLVDGTAFFPGGAGLWQESSATTSPDIMVIGQDFSTFAEHADMLAGQSRDIDSKTWVNFRALASTTGLDLCRCFFTNAVMGLRAYGSSEGPNPGYHRGNLEFMQRSQEFLSLQISVLRPKLILVLGLRAAVVLSACTPELKEWSLGKHKPIDDSGRAFFAKVRISDVEVPIALLTHPSRWYRNVQLRRYGGMTGREAEYALLQDAIAAVG</sequence>
<dbReference type="EMBL" id="FXUL01000035">
    <property type="protein sequence ID" value="SMP80307.1"/>
    <property type="molecule type" value="Genomic_DNA"/>
</dbReference>
<dbReference type="InterPro" id="IPR036895">
    <property type="entry name" value="Uracil-DNA_glycosylase-like_sf"/>
</dbReference>
<protein>
    <submittedName>
        <fullName evidence="1">Uracil DNA glycosylase superfamily protein</fullName>
    </submittedName>
</protein>
<evidence type="ECO:0000313" key="1">
    <source>
        <dbReference type="EMBL" id="SMP80307.1"/>
    </source>
</evidence>
<dbReference type="RefSeq" id="WP_283445449.1">
    <property type="nucleotide sequence ID" value="NZ_FXUL01000035.1"/>
</dbReference>
<reference evidence="1 2" key="1">
    <citation type="submission" date="2017-05" db="EMBL/GenBank/DDBJ databases">
        <authorList>
            <person name="Varghese N."/>
            <person name="Submissions S."/>
        </authorList>
    </citation>
    <scope>NUCLEOTIDE SEQUENCE [LARGE SCALE GENOMIC DNA]</scope>
    <source>
        <strain evidence="1 2">DSM 26001</strain>
    </source>
</reference>
<dbReference type="Gene3D" id="3.40.470.10">
    <property type="entry name" value="Uracil-DNA glycosylase-like domain"/>
    <property type="match status" value="1"/>
</dbReference>
<name>A0ABY1QU55_9BURK</name>
<evidence type="ECO:0000313" key="2">
    <source>
        <dbReference type="Proteomes" id="UP001158049"/>
    </source>
</evidence>
<proteinExistence type="predicted"/>
<organism evidence="1 2">
    <name type="scientific">Noviherbaspirillum suwonense</name>
    <dbReference type="NCBI Taxonomy" id="1224511"/>
    <lineage>
        <taxon>Bacteria</taxon>
        <taxon>Pseudomonadati</taxon>
        <taxon>Pseudomonadota</taxon>
        <taxon>Betaproteobacteria</taxon>
        <taxon>Burkholderiales</taxon>
        <taxon>Oxalobacteraceae</taxon>
        <taxon>Noviherbaspirillum</taxon>
    </lineage>
</organism>
<dbReference type="Proteomes" id="UP001158049">
    <property type="component" value="Unassembled WGS sequence"/>
</dbReference>
<gene>
    <name evidence="1" type="ORF">SAMN06295970_13512</name>
</gene>
<accession>A0ABY1QU55</accession>
<comment type="caution">
    <text evidence="1">The sequence shown here is derived from an EMBL/GenBank/DDBJ whole genome shotgun (WGS) entry which is preliminary data.</text>
</comment>